<name>A0A1J1HM67_9DIPT</name>
<evidence type="ECO:0000313" key="2">
    <source>
        <dbReference type="Proteomes" id="UP000183832"/>
    </source>
</evidence>
<proteinExistence type="predicted"/>
<reference evidence="1 2" key="1">
    <citation type="submission" date="2015-04" db="EMBL/GenBank/DDBJ databases">
        <authorList>
            <person name="Syromyatnikov M.Y."/>
            <person name="Popov V.N."/>
        </authorList>
    </citation>
    <scope>NUCLEOTIDE SEQUENCE [LARGE SCALE GENOMIC DNA]</scope>
</reference>
<keyword evidence="2" id="KW-1185">Reference proteome</keyword>
<dbReference type="AlphaFoldDB" id="A0A1J1HM67"/>
<sequence length="101" mass="12058">MRRQTKARMPLNTFRLTRKRAGSKMEETSREFSLTCLRRKTTNIMQKKLETKQMAFDIESLVNGILSRNKFQLTSLKRQQIMSNRIWVFVHEAFFLPCVVM</sequence>
<accession>A0A1J1HM67</accession>
<organism evidence="1 2">
    <name type="scientific">Clunio marinus</name>
    <dbReference type="NCBI Taxonomy" id="568069"/>
    <lineage>
        <taxon>Eukaryota</taxon>
        <taxon>Metazoa</taxon>
        <taxon>Ecdysozoa</taxon>
        <taxon>Arthropoda</taxon>
        <taxon>Hexapoda</taxon>
        <taxon>Insecta</taxon>
        <taxon>Pterygota</taxon>
        <taxon>Neoptera</taxon>
        <taxon>Endopterygota</taxon>
        <taxon>Diptera</taxon>
        <taxon>Nematocera</taxon>
        <taxon>Chironomoidea</taxon>
        <taxon>Chironomidae</taxon>
        <taxon>Clunio</taxon>
    </lineage>
</organism>
<gene>
    <name evidence="1" type="ORF">CLUMA_CG002912</name>
</gene>
<dbReference type="EMBL" id="CVRI01000011">
    <property type="protein sequence ID" value="CRK89151.1"/>
    <property type="molecule type" value="Genomic_DNA"/>
</dbReference>
<evidence type="ECO:0000313" key="1">
    <source>
        <dbReference type="EMBL" id="CRK89151.1"/>
    </source>
</evidence>
<dbReference type="Proteomes" id="UP000183832">
    <property type="component" value="Unassembled WGS sequence"/>
</dbReference>
<protein>
    <submittedName>
        <fullName evidence="1">CLUMA_CG002912, isoform A</fullName>
    </submittedName>
</protein>